<proteinExistence type="predicted"/>
<feature type="transmembrane region" description="Helical" evidence="6">
    <location>
        <begin position="276"/>
        <end position="295"/>
    </location>
</feature>
<feature type="transmembrane region" description="Helical" evidence="6">
    <location>
        <begin position="170"/>
        <end position="192"/>
    </location>
</feature>
<evidence type="ECO:0000256" key="3">
    <source>
        <dbReference type="ARBA" id="ARBA00022692"/>
    </source>
</evidence>
<sequence>MLLKNNRQTDAAGFARWALLALALGGFGIGTGEFIMMGLLPDVSRSLAITEPQAGNAIASYALGVVVGAPVIAVLAARMARKSLLLILMALFSLGNVASAMAESYHGLLVARFLTGLPHGAYFGVASLVAASLVPIERRGRALASLMLGLTVATLIGVPLGSWIGQLFSWHVVFTFVGAIGLLTCLLIGRYVPYTPGDADAHPLRELGALKNAQVLLTLLVGAVGFGGMFAIFSYIAPTLINLAGMSAALIPWAMVAFGLGMIIGNLVGGRLADGAVLNIIGWTLLWNVLVMAAFPLLVQHVATGLLATFLIGTCSVLLPSLQIRLMDVANDSQTLAAAMNHSALNIANAMGAWLGGLTVSLGYGWISTAWVGVALGIAGLMVFTVTARHAARQQPEPA</sequence>
<protein>
    <submittedName>
        <fullName evidence="8">MFS transporter</fullName>
    </submittedName>
</protein>
<feature type="transmembrane region" description="Helical" evidence="6">
    <location>
        <begin position="213"/>
        <end position="237"/>
    </location>
</feature>
<dbReference type="GeneID" id="57347722"/>
<comment type="subcellular location">
    <subcellularLocation>
        <location evidence="1">Cell membrane</location>
        <topology evidence="1">Multi-pass membrane protein</topology>
    </subcellularLocation>
</comment>
<dbReference type="PANTHER" id="PTHR43124">
    <property type="entry name" value="PURINE EFFLUX PUMP PBUE"/>
    <property type="match status" value="1"/>
</dbReference>
<dbReference type="InterPro" id="IPR036259">
    <property type="entry name" value="MFS_trans_sf"/>
</dbReference>
<evidence type="ECO:0000256" key="4">
    <source>
        <dbReference type="ARBA" id="ARBA00022989"/>
    </source>
</evidence>
<dbReference type="Proteomes" id="UP000433737">
    <property type="component" value="Unassembled WGS sequence"/>
</dbReference>
<accession>A0AAX3J9N6</accession>
<feature type="transmembrane region" description="Helical" evidence="6">
    <location>
        <begin position="117"/>
        <end position="136"/>
    </location>
</feature>
<gene>
    <name evidence="8" type="ORF">PANT111_300003</name>
</gene>
<feature type="transmembrane region" description="Helical" evidence="6">
    <location>
        <begin position="84"/>
        <end position="105"/>
    </location>
</feature>
<feature type="transmembrane region" description="Helical" evidence="6">
    <location>
        <begin position="370"/>
        <end position="388"/>
    </location>
</feature>
<comment type="caution">
    <text evidence="8">The sequence shown here is derived from an EMBL/GenBank/DDBJ whole genome shotgun (WGS) entry which is preliminary data.</text>
</comment>
<dbReference type="EMBL" id="CABWMH010000024">
    <property type="protein sequence ID" value="VXC30445.1"/>
    <property type="molecule type" value="Genomic_DNA"/>
</dbReference>
<dbReference type="PROSITE" id="PS50850">
    <property type="entry name" value="MFS"/>
    <property type="match status" value="1"/>
</dbReference>
<dbReference type="Pfam" id="PF07690">
    <property type="entry name" value="MFS_1"/>
    <property type="match status" value="1"/>
</dbReference>
<feature type="transmembrane region" description="Helical" evidence="6">
    <location>
        <begin position="243"/>
        <end position="264"/>
    </location>
</feature>
<feature type="domain" description="Major facilitator superfamily (MFS) profile" evidence="7">
    <location>
        <begin position="18"/>
        <end position="392"/>
    </location>
</feature>
<evidence type="ECO:0000313" key="8">
    <source>
        <dbReference type="EMBL" id="VXC30445.1"/>
    </source>
</evidence>
<evidence type="ECO:0000259" key="7">
    <source>
        <dbReference type="PROSITE" id="PS50850"/>
    </source>
</evidence>
<feature type="transmembrane region" description="Helical" evidence="6">
    <location>
        <begin position="14"/>
        <end position="38"/>
    </location>
</feature>
<evidence type="ECO:0000256" key="6">
    <source>
        <dbReference type="SAM" id="Phobius"/>
    </source>
</evidence>
<name>A0AAX3J9N6_9GAMM</name>
<reference evidence="8 9" key="1">
    <citation type="submission" date="2019-10" db="EMBL/GenBank/DDBJ databases">
        <authorList>
            <person name="Karimi E."/>
        </authorList>
    </citation>
    <scope>NUCLEOTIDE SEQUENCE [LARGE SCALE GENOMIC DNA]</scope>
    <source>
        <strain evidence="8">Pantoea sp. 111</strain>
    </source>
</reference>
<feature type="transmembrane region" description="Helical" evidence="6">
    <location>
        <begin position="143"/>
        <end position="164"/>
    </location>
</feature>
<dbReference type="InterPro" id="IPR011701">
    <property type="entry name" value="MFS"/>
</dbReference>
<keyword evidence="2" id="KW-1003">Cell membrane</keyword>
<dbReference type="AlphaFoldDB" id="A0AAX3J9N6"/>
<feature type="transmembrane region" description="Helical" evidence="6">
    <location>
        <begin position="301"/>
        <end position="322"/>
    </location>
</feature>
<feature type="transmembrane region" description="Helical" evidence="6">
    <location>
        <begin position="343"/>
        <end position="364"/>
    </location>
</feature>
<dbReference type="InterPro" id="IPR020846">
    <property type="entry name" value="MFS_dom"/>
</dbReference>
<dbReference type="GO" id="GO:0022857">
    <property type="term" value="F:transmembrane transporter activity"/>
    <property type="evidence" value="ECO:0007669"/>
    <property type="project" value="InterPro"/>
</dbReference>
<organism evidence="8 9">
    <name type="scientific">Pantoea brenneri</name>
    <dbReference type="NCBI Taxonomy" id="472694"/>
    <lineage>
        <taxon>Bacteria</taxon>
        <taxon>Pseudomonadati</taxon>
        <taxon>Pseudomonadota</taxon>
        <taxon>Gammaproteobacteria</taxon>
        <taxon>Enterobacterales</taxon>
        <taxon>Erwiniaceae</taxon>
        <taxon>Pantoea</taxon>
    </lineage>
</organism>
<dbReference type="PANTHER" id="PTHR43124:SF3">
    <property type="entry name" value="CHLORAMPHENICOL EFFLUX PUMP RV0191"/>
    <property type="match status" value="1"/>
</dbReference>
<evidence type="ECO:0000313" key="9">
    <source>
        <dbReference type="Proteomes" id="UP000433737"/>
    </source>
</evidence>
<keyword evidence="5 6" id="KW-0472">Membrane</keyword>
<dbReference type="RefSeq" id="WP_227021901.1">
    <property type="nucleotide sequence ID" value="NZ_CAUQFK010000061.1"/>
</dbReference>
<feature type="transmembrane region" description="Helical" evidence="6">
    <location>
        <begin position="58"/>
        <end position="77"/>
    </location>
</feature>
<evidence type="ECO:0000256" key="2">
    <source>
        <dbReference type="ARBA" id="ARBA00022475"/>
    </source>
</evidence>
<evidence type="ECO:0000256" key="5">
    <source>
        <dbReference type="ARBA" id="ARBA00023136"/>
    </source>
</evidence>
<dbReference type="SUPFAM" id="SSF103473">
    <property type="entry name" value="MFS general substrate transporter"/>
    <property type="match status" value="1"/>
</dbReference>
<dbReference type="Gene3D" id="1.20.1250.20">
    <property type="entry name" value="MFS general substrate transporter like domains"/>
    <property type="match status" value="2"/>
</dbReference>
<keyword evidence="3 6" id="KW-0812">Transmembrane</keyword>
<evidence type="ECO:0000256" key="1">
    <source>
        <dbReference type="ARBA" id="ARBA00004651"/>
    </source>
</evidence>
<keyword evidence="4 6" id="KW-1133">Transmembrane helix</keyword>
<dbReference type="GO" id="GO:0005886">
    <property type="term" value="C:plasma membrane"/>
    <property type="evidence" value="ECO:0007669"/>
    <property type="project" value="UniProtKB-SubCell"/>
</dbReference>
<dbReference type="CDD" id="cd17324">
    <property type="entry name" value="MFS_NepI_like"/>
    <property type="match status" value="1"/>
</dbReference>
<dbReference type="InterPro" id="IPR050189">
    <property type="entry name" value="MFS_Efflux_Transporters"/>
</dbReference>